<dbReference type="PANTHER" id="PTHR46186">
    <property type="entry name" value="CYSTATIN"/>
    <property type="match status" value="1"/>
</dbReference>
<dbReference type="Pfam" id="PF00031">
    <property type="entry name" value="Cystatin"/>
    <property type="match status" value="1"/>
</dbReference>
<organism evidence="8 9">
    <name type="scientific">Rhinopomastus cyanomelas</name>
    <name type="common">Common scimitarbill</name>
    <dbReference type="NCBI Taxonomy" id="113115"/>
    <lineage>
        <taxon>Eukaryota</taxon>
        <taxon>Metazoa</taxon>
        <taxon>Chordata</taxon>
        <taxon>Craniata</taxon>
        <taxon>Vertebrata</taxon>
        <taxon>Euteleostomi</taxon>
        <taxon>Archelosauria</taxon>
        <taxon>Archosauria</taxon>
        <taxon>Dinosauria</taxon>
        <taxon>Saurischia</taxon>
        <taxon>Theropoda</taxon>
        <taxon>Coelurosauria</taxon>
        <taxon>Aves</taxon>
        <taxon>Neognathae</taxon>
        <taxon>Neoaves</taxon>
        <taxon>Telluraves</taxon>
        <taxon>Coraciimorphae</taxon>
        <taxon>Bucerotiformes</taxon>
        <taxon>Rhinopomastidae</taxon>
        <taxon>Rhinopomastus</taxon>
    </lineage>
</organism>
<keyword evidence="6" id="KW-0732">Signal</keyword>
<accession>A0A7L1MW68</accession>
<evidence type="ECO:0000256" key="1">
    <source>
        <dbReference type="ARBA" id="ARBA00009403"/>
    </source>
</evidence>
<dbReference type="PROSITE" id="PS00287">
    <property type="entry name" value="CYSTATIN"/>
    <property type="match status" value="1"/>
</dbReference>
<proteinExistence type="inferred from homology"/>
<dbReference type="Proteomes" id="UP000565785">
    <property type="component" value="Unassembled WGS sequence"/>
</dbReference>
<dbReference type="EMBL" id="VXBP01000638">
    <property type="protein sequence ID" value="NXN91818.1"/>
    <property type="molecule type" value="Genomic_DNA"/>
</dbReference>
<dbReference type="GO" id="GO:0031982">
    <property type="term" value="C:vesicle"/>
    <property type="evidence" value="ECO:0007669"/>
    <property type="project" value="TreeGrafter"/>
</dbReference>
<evidence type="ECO:0000256" key="4">
    <source>
        <dbReference type="ARBA" id="ARBA00023157"/>
    </source>
</evidence>
<feature type="non-terminal residue" evidence="8">
    <location>
        <position position="141"/>
    </location>
</feature>
<dbReference type="GO" id="GO:0005737">
    <property type="term" value="C:cytoplasm"/>
    <property type="evidence" value="ECO:0007669"/>
    <property type="project" value="TreeGrafter"/>
</dbReference>
<reference evidence="8 9" key="1">
    <citation type="submission" date="2019-09" db="EMBL/GenBank/DDBJ databases">
        <title>Bird 10,000 Genomes (B10K) Project - Family phase.</title>
        <authorList>
            <person name="Zhang G."/>
        </authorList>
    </citation>
    <scope>NUCLEOTIDE SEQUENCE [LARGE SCALE GENOMIC DNA]</scope>
    <source>
        <strain evidence="8">B10K-DU-002-35</strain>
        <tissue evidence="8">Muscle</tissue>
    </source>
</reference>
<dbReference type="InterPro" id="IPR046350">
    <property type="entry name" value="Cystatin_sf"/>
</dbReference>
<evidence type="ECO:0000259" key="7">
    <source>
        <dbReference type="SMART" id="SM00043"/>
    </source>
</evidence>
<keyword evidence="2" id="KW-0646">Protease inhibitor</keyword>
<keyword evidence="3" id="KW-0789">Thiol protease inhibitor</keyword>
<dbReference type="SUPFAM" id="SSF54403">
    <property type="entry name" value="Cystatin/monellin"/>
    <property type="match status" value="1"/>
</dbReference>
<evidence type="ECO:0000256" key="6">
    <source>
        <dbReference type="SAM" id="SignalP"/>
    </source>
</evidence>
<feature type="chain" id="PRO_5029909786" description="Egg-white cystatin" evidence="6">
    <location>
        <begin position="26"/>
        <end position="141"/>
    </location>
</feature>
<dbReference type="AlphaFoldDB" id="A0A7L1MW68"/>
<dbReference type="InterPro" id="IPR018073">
    <property type="entry name" value="Prot_inh_cystat_CS"/>
</dbReference>
<keyword evidence="4" id="KW-1015">Disulfide bond</keyword>
<evidence type="ECO:0000313" key="8">
    <source>
        <dbReference type="EMBL" id="NXN91818.1"/>
    </source>
</evidence>
<evidence type="ECO:0000256" key="5">
    <source>
        <dbReference type="ARBA" id="ARBA00078073"/>
    </source>
</evidence>
<dbReference type="OrthoDB" id="1908104at2759"/>
<dbReference type="Gene3D" id="3.10.450.10">
    <property type="match status" value="1"/>
</dbReference>
<dbReference type="SMART" id="SM00043">
    <property type="entry name" value="CY"/>
    <property type="match status" value="1"/>
</dbReference>
<feature type="signal peptide" evidence="6">
    <location>
        <begin position="1"/>
        <end position="25"/>
    </location>
</feature>
<protein>
    <recommendedName>
        <fullName evidence="5">Egg-white cystatin</fullName>
    </recommendedName>
</protein>
<dbReference type="GO" id="GO:0005615">
    <property type="term" value="C:extracellular space"/>
    <property type="evidence" value="ECO:0007669"/>
    <property type="project" value="TreeGrafter"/>
</dbReference>
<name>A0A7L1MW68_RHICY</name>
<keyword evidence="9" id="KW-1185">Reference proteome</keyword>
<dbReference type="FunFam" id="3.10.450.10:FF:000004">
    <property type="entry name" value="Cystatin C"/>
    <property type="match status" value="1"/>
</dbReference>
<evidence type="ECO:0000313" key="9">
    <source>
        <dbReference type="Proteomes" id="UP000565785"/>
    </source>
</evidence>
<dbReference type="GO" id="GO:0004869">
    <property type="term" value="F:cysteine-type endopeptidase inhibitor activity"/>
    <property type="evidence" value="ECO:0007669"/>
    <property type="project" value="UniProtKB-KW"/>
</dbReference>
<comment type="caution">
    <text evidence="8">The sequence shown here is derived from an EMBL/GenBank/DDBJ whole genome shotgun (WGS) entry which is preliminary data.</text>
</comment>
<feature type="non-terminal residue" evidence="8">
    <location>
        <position position="1"/>
    </location>
</feature>
<evidence type="ECO:0000256" key="3">
    <source>
        <dbReference type="ARBA" id="ARBA00022704"/>
    </source>
</evidence>
<dbReference type="PANTHER" id="PTHR46186:SF2">
    <property type="entry name" value="CYSTATIN"/>
    <property type="match status" value="1"/>
</dbReference>
<evidence type="ECO:0000256" key="2">
    <source>
        <dbReference type="ARBA" id="ARBA00022690"/>
    </source>
</evidence>
<feature type="domain" description="Cystatin" evidence="7">
    <location>
        <begin position="30"/>
        <end position="141"/>
    </location>
</feature>
<dbReference type="InterPro" id="IPR000010">
    <property type="entry name" value="Cystatin_dom"/>
</dbReference>
<comment type="similarity">
    <text evidence="1">Belongs to the cystatin family.</text>
</comment>
<sequence>AAMAADRLLVTLLVAALLLVEAALGVRDRPLVGAPVTIDDAGNSEGLQRALRFAMAQYNKASNDMYFSRVVRVISAKRQIVAGINYIMEVEIGRTTCQKPATNLQNCPLSDAPQMSERTVCKFTVYSVPWENKMELVENRC</sequence>
<dbReference type="CDD" id="cd00042">
    <property type="entry name" value="CY"/>
    <property type="match status" value="1"/>
</dbReference>
<gene>
    <name evidence="8" type="primary">Cyt</name>
    <name evidence="8" type="ORF">RHICYA_R06994</name>
</gene>